<dbReference type="VEuPathDB" id="VectorBase:ISCI022078"/>
<sequence>MWILCSIAVFLATLHVGNFQESSSRAVSTSYGTVRGDLVQALLQDLVTSVQVYAFRGIRYARPPLGWRRFELPERPEPWSDSSYFQSTRRHCLQWSSYPENRVIGEEDCLYLDIYVPQTAFATSTTKLPVVVFIPGPDFKSGGKDYIAPGLGYGNTNIFVVLNYRLGVLGFLSTEDERAKGNLGLWDQQMALKFVKENIERFQGDASRITLMGFGAGAMSVSFHMLNPVSSGLFTRAIMSGGSATSPDATVEDAWRQSRELGQAVGCSYYDSYKLI</sequence>
<reference evidence="6 8" key="1">
    <citation type="submission" date="2008-03" db="EMBL/GenBank/DDBJ databases">
        <title>Annotation of Ixodes scapularis.</title>
        <authorList>
            <consortium name="Ixodes scapularis Genome Project Consortium"/>
            <person name="Caler E."/>
            <person name="Hannick L.I."/>
            <person name="Bidwell S."/>
            <person name="Joardar V."/>
            <person name="Thiagarajan M."/>
            <person name="Amedeo P."/>
            <person name="Galinsky K.J."/>
            <person name="Schobel S."/>
            <person name="Inman J."/>
            <person name="Hostetler J."/>
            <person name="Miller J."/>
            <person name="Hammond M."/>
            <person name="Megy K."/>
            <person name="Lawson D."/>
            <person name="Kodira C."/>
            <person name="Sutton G."/>
            <person name="Meyer J."/>
            <person name="Hill C.A."/>
            <person name="Birren B."/>
            <person name="Nene V."/>
            <person name="Collins F."/>
            <person name="Alarcon-Chaidez F."/>
            <person name="Wikel S."/>
            <person name="Strausberg R."/>
        </authorList>
    </citation>
    <scope>NUCLEOTIDE SEQUENCE [LARGE SCALE GENOMIC DNA]</scope>
    <source>
        <strain evidence="8">Wikel</strain>
        <strain evidence="6">Wikel colony</strain>
    </source>
</reference>
<keyword evidence="8" id="KW-1185">Reference proteome</keyword>
<keyword evidence="2 4" id="KW-0732">Signal</keyword>
<evidence type="ECO:0000256" key="2">
    <source>
        <dbReference type="ARBA" id="ARBA00022729"/>
    </source>
</evidence>
<dbReference type="EMBL" id="DS892946">
    <property type="protein sequence ID" value="EEC15759.1"/>
    <property type="molecule type" value="Genomic_DNA"/>
</dbReference>
<dbReference type="STRING" id="6945.B7QA87"/>
<dbReference type="EMBL" id="ABJB010975299">
    <property type="status" value="NOT_ANNOTATED_CDS"/>
    <property type="molecule type" value="Genomic_DNA"/>
</dbReference>
<dbReference type="VEuPathDB" id="VectorBase:ISCP_025765"/>
<dbReference type="Gene3D" id="3.40.50.1820">
    <property type="entry name" value="alpha/beta hydrolase"/>
    <property type="match status" value="1"/>
</dbReference>
<name>B7QA87_IXOSC</name>
<evidence type="ECO:0000313" key="7">
    <source>
        <dbReference type="EnsemblMetazoa" id="ISCW022078-PA"/>
    </source>
</evidence>
<dbReference type="HOGENOM" id="CLU_006586_4_0_1"/>
<comment type="similarity">
    <text evidence="1">Belongs to the type-B carboxylesterase/lipase family.</text>
</comment>
<dbReference type="GO" id="GO:0106435">
    <property type="term" value="F:carboxylesterase activity"/>
    <property type="evidence" value="ECO:0007669"/>
    <property type="project" value="UniProtKB-EC"/>
</dbReference>
<dbReference type="PROSITE" id="PS00941">
    <property type="entry name" value="CARBOXYLESTERASE_B_2"/>
    <property type="match status" value="1"/>
</dbReference>
<dbReference type="Pfam" id="PF00135">
    <property type="entry name" value="COesterase"/>
    <property type="match status" value="1"/>
</dbReference>
<evidence type="ECO:0000256" key="4">
    <source>
        <dbReference type="SAM" id="SignalP"/>
    </source>
</evidence>
<dbReference type="InterPro" id="IPR029058">
    <property type="entry name" value="AB_hydrolase_fold"/>
</dbReference>
<evidence type="ECO:0000256" key="3">
    <source>
        <dbReference type="ARBA" id="ARBA00023180"/>
    </source>
</evidence>
<dbReference type="PANTHER" id="PTHR43903">
    <property type="entry name" value="NEUROLIGIN"/>
    <property type="match status" value="1"/>
</dbReference>
<dbReference type="OrthoDB" id="6846267at2759"/>
<reference evidence="7" key="2">
    <citation type="submission" date="2020-05" db="UniProtKB">
        <authorList>
            <consortium name="EnsemblMetazoa"/>
        </authorList>
    </citation>
    <scope>IDENTIFICATION</scope>
    <source>
        <strain evidence="7">wikel</strain>
    </source>
</reference>
<protein>
    <submittedName>
        <fullName evidence="6 7">Acetylcholinesterase/butyrylcholinesterase, putative</fullName>
        <ecNumber evidence="6">3.1.1.1</ecNumber>
    </submittedName>
</protein>
<feature type="signal peptide" evidence="4">
    <location>
        <begin position="1"/>
        <end position="19"/>
    </location>
</feature>
<dbReference type="EMBL" id="ABJB010986739">
    <property type="status" value="NOT_ANNOTATED_CDS"/>
    <property type="molecule type" value="Genomic_DNA"/>
</dbReference>
<keyword evidence="6" id="KW-0378">Hydrolase</keyword>
<gene>
    <name evidence="7" type="primary">8038218</name>
    <name evidence="6" type="ORF">IscW_ISCW022078</name>
</gene>
<feature type="chain" id="PRO_5010959847" evidence="4">
    <location>
        <begin position="20"/>
        <end position="276"/>
    </location>
</feature>
<dbReference type="PaxDb" id="6945-B7QA87"/>
<dbReference type="EnsemblMetazoa" id="ISCW022078-RA">
    <property type="protein sequence ID" value="ISCW022078-PA"/>
    <property type="gene ID" value="ISCW022078"/>
</dbReference>
<dbReference type="InterPro" id="IPR051093">
    <property type="entry name" value="Neuroligin/BSAL"/>
</dbReference>
<evidence type="ECO:0000313" key="6">
    <source>
        <dbReference type="EMBL" id="EEC15759.1"/>
    </source>
</evidence>
<evidence type="ECO:0000256" key="1">
    <source>
        <dbReference type="ARBA" id="ARBA00005964"/>
    </source>
</evidence>
<proteinExistence type="inferred from homology"/>
<dbReference type="InterPro" id="IPR002018">
    <property type="entry name" value="CarbesteraseB"/>
</dbReference>
<organism>
    <name type="scientific">Ixodes scapularis</name>
    <name type="common">Black-legged tick</name>
    <name type="synonym">Deer tick</name>
    <dbReference type="NCBI Taxonomy" id="6945"/>
    <lineage>
        <taxon>Eukaryota</taxon>
        <taxon>Metazoa</taxon>
        <taxon>Ecdysozoa</taxon>
        <taxon>Arthropoda</taxon>
        <taxon>Chelicerata</taxon>
        <taxon>Arachnida</taxon>
        <taxon>Acari</taxon>
        <taxon>Parasitiformes</taxon>
        <taxon>Ixodida</taxon>
        <taxon>Ixodoidea</taxon>
        <taxon>Ixodidae</taxon>
        <taxon>Ixodinae</taxon>
        <taxon>Ixodes</taxon>
    </lineage>
</organism>
<evidence type="ECO:0000259" key="5">
    <source>
        <dbReference type="Pfam" id="PF00135"/>
    </source>
</evidence>
<accession>B7QA87</accession>
<dbReference type="SUPFAM" id="SSF53474">
    <property type="entry name" value="alpha/beta-Hydrolases"/>
    <property type="match status" value="1"/>
</dbReference>
<dbReference type="AlphaFoldDB" id="B7QA87"/>
<dbReference type="InterPro" id="IPR019819">
    <property type="entry name" value="Carboxylesterase_B_CS"/>
</dbReference>
<dbReference type="VEuPathDB" id="VectorBase:ISCW022078"/>
<feature type="domain" description="Carboxylesterase type B" evidence="5">
    <location>
        <begin position="24"/>
        <end position="272"/>
    </location>
</feature>
<dbReference type="EC" id="3.1.1.1" evidence="6"/>
<dbReference type="KEGG" id="isc:8038218"/>
<keyword evidence="3" id="KW-0325">Glycoprotein</keyword>
<feature type="non-terminal residue" evidence="6">
    <location>
        <position position="276"/>
    </location>
</feature>
<dbReference type="Proteomes" id="UP000001555">
    <property type="component" value="Unassembled WGS sequence"/>
</dbReference>
<evidence type="ECO:0000313" key="8">
    <source>
        <dbReference type="Proteomes" id="UP000001555"/>
    </source>
</evidence>